<dbReference type="AlphaFoldDB" id="A0A3E2WR43"/>
<feature type="transmembrane region" description="Helical" evidence="9">
    <location>
        <begin position="163"/>
        <end position="183"/>
    </location>
</feature>
<dbReference type="PANTHER" id="PTHR32196:SF71">
    <property type="entry name" value="AUTOINDUCER 2 IMPORT SYSTEM PERMEASE PROTEIN LSRD"/>
    <property type="match status" value="1"/>
</dbReference>
<evidence type="ECO:0000256" key="9">
    <source>
        <dbReference type="SAM" id="Phobius"/>
    </source>
</evidence>
<reference evidence="10 11" key="1">
    <citation type="submission" date="2018-08" db="EMBL/GenBank/DDBJ databases">
        <title>A genome reference for cultivated species of the human gut microbiota.</title>
        <authorList>
            <person name="Zou Y."/>
            <person name="Xue W."/>
            <person name="Luo G."/>
        </authorList>
    </citation>
    <scope>NUCLEOTIDE SEQUENCE [LARGE SCALE GENOMIC DNA]</scope>
    <source>
        <strain evidence="10 11">AF19-21</strain>
    </source>
</reference>
<feature type="transmembrane region" description="Helical" evidence="9">
    <location>
        <begin position="72"/>
        <end position="89"/>
    </location>
</feature>
<evidence type="ECO:0000313" key="10">
    <source>
        <dbReference type="EMBL" id="RGC29848.1"/>
    </source>
</evidence>
<feature type="transmembrane region" description="Helical" evidence="9">
    <location>
        <begin position="17"/>
        <end position="34"/>
    </location>
</feature>
<keyword evidence="3" id="KW-1003">Cell membrane</keyword>
<dbReference type="CDD" id="cd06579">
    <property type="entry name" value="TM_PBP1_transp_AraH_like"/>
    <property type="match status" value="1"/>
</dbReference>
<evidence type="ECO:0000256" key="3">
    <source>
        <dbReference type="ARBA" id="ARBA00022475"/>
    </source>
</evidence>
<evidence type="ECO:0000256" key="1">
    <source>
        <dbReference type="ARBA" id="ARBA00004651"/>
    </source>
</evidence>
<dbReference type="GO" id="GO:0022857">
    <property type="term" value="F:transmembrane transporter activity"/>
    <property type="evidence" value="ECO:0007669"/>
    <property type="project" value="InterPro"/>
</dbReference>
<feature type="transmembrane region" description="Helical" evidence="9">
    <location>
        <begin position="121"/>
        <end position="142"/>
    </location>
</feature>
<protein>
    <recommendedName>
        <fullName evidence="8">Autoinducer 2 import system permease protein LsrD</fullName>
    </recommendedName>
</protein>
<dbReference type="PANTHER" id="PTHR32196">
    <property type="entry name" value="ABC TRANSPORTER PERMEASE PROTEIN YPHD-RELATED-RELATED"/>
    <property type="match status" value="1"/>
</dbReference>
<feature type="transmembrane region" description="Helical" evidence="9">
    <location>
        <begin position="215"/>
        <end position="234"/>
    </location>
</feature>
<keyword evidence="2" id="KW-0813">Transport</keyword>
<comment type="caution">
    <text evidence="10">The sequence shown here is derived from an EMBL/GenBank/DDBJ whole genome shotgun (WGS) entry which is preliminary data.</text>
</comment>
<sequence length="323" mass="33734">MKEADIRNGRNTILEKYGMLGVLLIIILIFGSLSDSFLTVQNFSNIFISESVVGCLALGGLFILVVDEFDLSLGYILCFCMVLGAFLSGKGCPGAVVVSVMIAAGAACGALNGLIVTKLGINSFIATMSVGLSLAGITQALSGGGILNTNIPQSIIHFARGKVFYVGYSVIFLLVLCAAIHFVLDHTEFGRHLYAVGMSGRTAVFAGIKAKRVRLTAFTVAGLFCGISSIVMLGQLGAASSAYGTSLLLPAYSVVFLSKASFHPGRLNVPGLVVGVALCALGQNGIEIAGAPVWGSYVFQGVLLILSIWISVLLTQRAGRKVK</sequence>
<dbReference type="EMBL" id="QVIA01000014">
    <property type="protein sequence ID" value="RGC29848.1"/>
    <property type="molecule type" value="Genomic_DNA"/>
</dbReference>
<keyword evidence="4" id="KW-0997">Cell inner membrane</keyword>
<evidence type="ECO:0000256" key="2">
    <source>
        <dbReference type="ARBA" id="ARBA00022448"/>
    </source>
</evidence>
<dbReference type="Proteomes" id="UP000261111">
    <property type="component" value="Unassembled WGS sequence"/>
</dbReference>
<evidence type="ECO:0000256" key="6">
    <source>
        <dbReference type="ARBA" id="ARBA00022989"/>
    </source>
</evidence>
<evidence type="ECO:0000313" key="11">
    <source>
        <dbReference type="Proteomes" id="UP000261111"/>
    </source>
</evidence>
<organism evidence="10 11">
    <name type="scientific">Hungatella hathewayi</name>
    <dbReference type="NCBI Taxonomy" id="154046"/>
    <lineage>
        <taxon>Bacteria</taxon>
        <taxon>Bacillati</taxon>
        <taxon>Bacillota</taxon>
        <taxon>Clostridia</taxon>
        <taxon>Lachnospirales</taxon>
        <taxon>Lachnospiraceae</taxon>
        <taxon>Hungatella</taxon>
    </lineage>
</organism>
<dbReference type="GO" id="GO:0005886">
    <property type="term" value="C:plasma membrane"/>
    <property type="evidence" value="ECO:0007669"/>
    <property type="project" value="UniProtKB-SubCell"/>
</dbReference>
<evidence type="ECO:0000256" key="4">
    <source>
        <dbReference type="ARBA" id="ARBA00022519"/>
    </source>
</evidence>
<feature type="transmembrane region" description="Helical" evidence="9">
    <location>
        <begin position="297"/>
        <end position="315"/>
    </location>
</feature>
<proteinExistence type="predicted"/>
<keyword evidence="6 9" id="KW-1133">Transmembrane helix</keyword>
<accession>A0A3E2WR43</accession>
<dbReference type="Pfam" id="PF02653">
    <property type="entry name" value="BPD_transp_2"/>
    <property type="match status" value="1"/>
</dbReference>
<gene>
    <name evidence="10" type="ORF">DWX41_13605</name>
</gene>
<keyword evidence="5 9" id="KW-0812">Transmembrane</keyword>
<dbReference type="InterPro" id="IPR001851">
    <property type="entry name" value="ABC_transp_permease"/>
</dbReference>
<evidence type="ECO:0000256" key="5">
    <source>
        <dbReference type="ARBA" id="ARBA00022692"/>
    </source>
</evidence>
<name>A0A3E2WR43_9FIRM</name>
<evidence type="ECO:0000256" key="7">
    <source>
        <dbReference type="ARBA" id="ARBA00023136"/>
    </source>
</evidence>
<feature type="transmembrane region" description="Helical" evidence="9">
    <location>
        <begin position="46"/>
        <end position="66"/>
    </location>
</feature>
<comment type="subcellular location">
    <subcellularLocation>
        <location evidence="1">Cell membrane</location>
        <topology evidence="1">Multi-pass membrane protein</topology>
    </subcellularLocation>
</comment>
<feature type="transmembrane region" description="Helical" evidence="9">
    <location>
        <begin position="96"/>
        <end position="115"/>
    </location>
</feature>
<keyword evidence="7 9" id="KW-0472">Membrane</keyword>
<dbReference type="GeneID" id="93332767"/>
<evidence type="ECO:0000256" key="8">
    <source>
        <dbReference type="ARBA" id="ARBA00039381"/>
    </source>
</evidence>
<dbReference type="RefSeq" id="WP_025654802.1">
    <property type="nucleotide sequence ID" value="NZ_QVIA01000014.1"/>
</dbReference>